<evidence type="ECO:0000313" key="1">
    <source>
        <dbReference type="EMBL" id="KLU63760.1"/>
    </source>
</evidence>
<dbReference type="EMBL" id="LDZY01000027">
    <property type="protein sequence ID" value="KLU63760.1"/>
    <property type="molecule type" value="Genomic_DNA"/>
</dbReference>
<comment type="caution">
    <text evidence="1">The sequence shown here is derived from an EMBL/GenBank/DDBJ whole genome shotgun (WGS) entry which is preliminary data.</text>
</comment>
<sequence length="81" mass="9799">MIETVIRTIYNLRHELNISHYELFGLRDADSSKDDLFHQYGIMRDDYTPKPAYDTFKKFNYKTNATIRLEEMEVRSVEYKI</sequence>
<organism evidence="1 2">
    <name type="scientific">Desulfosporosinus acididurans</name>
    <dbReference type="NCBI Taxonomy" id="476652"/>
    <lineage>
        <taxon>Bacteria</taxon>
        <taxon>Bacillati</taxon>
        <taxon>Bacillota</taxon>
        <taxon>Clostridia</taxon>
        <taxon>Eubacteriales</taxon>
        <taxon>Desulfitobacteriaceae</taxon>
        <taxon>Desulfosporosinus</taxon>
    </lineage>
</organism>
<evidence type="ECO:0000313" key="2">
    <source>
        <dbReference type="Proteomes" id="UP000036356"/>
    </source>
</evidence>
<dbReference type="InterPro" id="IPR017853">
    <property type="entry name" value="GH"/>
</dbReference>
<gene>
    <name evidence="1" type="ORF">DEAC_c43280</name>
</gene>
<dbReference type="AlphaFoldDB" id="A0A0J1FJY7"/>
<keyword evidence="2" id="KW-1185">Reference proteome</keyword>
<dbReference type="RefSeq" id="WP_053006561.1">
    <property type="nucleotide sequence ID" value="NZ_LDZY01000027.1"/>
</dbReference>
<reference evidence="1 2" key="1">
    <citation type="submission" date="2015-06" db="EMBL/GenBank/DDBJ databases">
        <title>Draft genome of the moderately acidophilic sulfate reducer Candidatus Desulfosporosinus acididurans strain M1.</title>
        <authorList>
            <person name="Poehlein A."/>
            <person name="Petzsch P."/>
            <person name="Johnson B.D."/>
            <person name="Schloemann M."/>
            <person name="Daniel R."/>
            <person name="Muehling M."/>
        </authorList>
    </citation>
    <scope>NUCLEOTIDE SEQUENCE [LARGE SCALE GENOMIC DNA]</scope>
    <source>
        <strain evidence="1 2">M1</strain>
    </source>
</reference>
<proteinExistence type="predicted"/>
<accession>A0A0J1FJY7</accession>
<dbReference type="Proteomes" id="UP000036356">
    <property type="component" value="Unassembled WGS sequence"/>
</dbReference>
<dbReference type="STRING" id="476652.DEAC_c43280"/>
<name>A0A0J1FJY7_9FIRM</name>
<protein>
    <submittedName>
        <fullName evidence="1">Uncharacterized protein</fullName>
    </submittedName>
</protein>
<dbReference type="PATRIC" id="fig|476652.3.peg.4590"/>
<dbReference type="SUPFAM" id="SSF51445">
    <property type="entry name" value="(Trans)glycosidases"/>
    <property type="match status" value="1"/>
</dbReference>